<comment type="similarity">
    <text evidence="1">Belongs to the type-1 OGG1 family.</text>
</comment>
<evidence type="ECO:0000256" key="9">
    <source>
        <dbReference type="ARBA" id="ARBA00044632"/>
    </source>
</evidence>
<organism evidence="12 13">
    <name type="scientific">Rehmannia glutinosa</name>
    <name type="common">Chinese foxglove</name>
    <dbReference type="NCBI Taxonomy" id="99300"/>
    <lineage>
        <taxon>Eukaryota</taxon>
        <taxon>Viridiplantae</taxon>
        <taxon>Streptophyta</taxon>
        <taxon>Embryophyta</taxon>
        <taxon>Tracheophyta</taxon>
        <taxon>Spermatophyta</taxon>
        <taxon>Magnoliopsida</taxon>
        <taxon>eudicotyledons</taxon>
        <taxon>Gunneridae</taxon>
        <taxon>Pentapetalae</taxon>
        <taxon>asterids</taxon>
        <taxon>lamiids</taxon>
        <taxon>Lamiales</taxon>
        <taxon>Orobanchaceae</taxon>
        <taxon>Rehmannieae</taxon>
        <taxon>Rehmannia</taxon>
    </lineage>
</organism>
<evidence type="ECO:0000256" key="4">
    <source>
        <dbReference type="ARBA" id="ARBA00022801"/>
    </source>
</evidence>
<dbReference type="InterPro" id="IPR003265">
    <property type="entry name" value="HhH-GPD_domain"/>
</dbReference>
<feature type="compositionally biased region" description="Pro residues" evidence="10">
    <location>
        <begin position="16"/>
        <end position="27"/>
    </location>
</feature>
<keyword evidence="4" id="KW-0378">Hydrolase</keyword>
<dbReference type="Proteomes" id="UP001318860">
    <property type="component" value="Unassembled WGS sequence"/>
</dbReference>
<keyword evidence="5" id="KW-0234">DNA repair</keyword>
<accession>A0ABR0VBA6</accession>
<keyword evidence="8" id="KW-0326">Glycosidase</keyword>
<dbReference type="InterPro" id="IPR023170">
    <property type="entry name" value="HhH_base_excis_C"/>
</dbReference>
<keyword evidence="13" id="KW-1185">Reference proteome</keyword>
<evidence type="ECO:0000256" key="2">
    <source>
        <dbReference type="ARBA" id="ARBA00012720"/>
    </source>
</evidence>
<dbReference type="SUPFAM" id="SSF48150">
    <property type="entry name" value="DNA-glycosylase"/>
    <property type="match status" value="1"/>
</dbReference>
<evidence type="ECO:0000256" key="1">
    <source>
        <dbReference type="ARBA" id="ARBA00010679"/>
    </source>
</evidence>
<dbReference type="Pfam" id="PF00730">
    <property type="entry name" value="HhH-GPD"/>
    <property type="match status" value="1"/>
</dbReference>
<evidence type="ECO:0000256" key="3">
    <source>
        <dbReference type="ARBA" id="ARBA00022763"/>
    </source>
</evidence>
<dbReference type="Gene3D" id="3.30.310.40">
    <property type="match status" value="1"/>
</dbReference>
<comment type="caution">
    <text evidence="12">The sequence shown here is derived from an EMBL/GenBank/DDBJ whole genome shotgun (WGS) entry which is preliminary data.</text>
</comment>
<dbReference type="InterPro" id="IPR011257">
    <property type="entry name" value="DNA_glycosylase"/>
</dbReference>
<dbReference type="SUPFAM" id="SSF55945">
    <property type="entry name" value="TATA-box binding protein-like"/>
    <property type="match status" value="1"/>
</dbReference>
<reference evidence="12 13" key="1">
    <citation type="journal article" date="2021" name="Comput. Struct. Biotechnol. J.">
        <title>De novo genome assembly of the potent medicinal plant Rehmannia glutinosa using nanopore technology.</title>
        <authorList>
            <person name="Ma L."/>
            <person name="Dong C."/>
            <person name="Song C."/>
            <person name="Wang X."/>
            <person name="Zheng X."/>
            <person name="Niu Y."/>
            <person name="Chen S."/>
            <person name="Feng W."/>
        </authorList>
    </citation>
    <scope>NUCLEOTIDE SEQUENCE [LARGE SCALE GENOMIC DNA]</scope>
    <source>
        <strain evidence="12">DH-2019</strain>
    </source>
</reference>
<dbReference type="Pfam" id="PF07934">
    <property type="entry name" value="OGG_N"/>
    <property type="match status" value="1"/>
</dbReference>
<dbReference type="EMBL" id="JABTTQ020001270">
    <property type="protein sequence ID" value="KAK6132283.1"/>
    <property type="molecule type" value="Genomic_DNA"/>
</dbReference>
<gene>
    <name evidence="12" type="ORF">DH2020_033983</name>
</gene>
<dbReference type="PANTHER" id="PTHR10242:SF2">
    <property type="entry name" value="N-GLYCOSYLASE_DNA LYASE"/>
    <property type="match status" value="1"/>
</dbReference>
<comment type="catalytic activity">
    <reaction evidence="9">
        <text>2'-deoxyribonucleotide-(2'-deoxyribose 5'-phosphate)-2'-deoxyribonucleotide-DNA = a 3'-end 2'-deoxyribonucleotide-(2,3-dehydro-2,3-deoxyribose 5'-phosphate)-DNA + a 5'-end 5'-phospho-2'-deoxyribonucleoside-DNA + H(+)</text>
        <dbReference type="Rhea" id="RHEA:66592"/>
        <dbReference type="Rhea" id="RHEA-COMP:13180"/>
        <dbReference type="Rhea" id="RHEA-COMP:16897"/>
        <dbReference type="Rhea" id="RHEA-COMP:17067"/>
        <dbReference type="ChEBI" id="CHEBI:15378"/>
        <dbReference type="ChEBI" id="CHEBI:136412"/>
        <dbReference type="ChEBI" id="CHEBI:157695"/>
        <dbReference type="ChEBI" id="CHEBI:167181"/>
        <dbReference type="EC" id="4.2.99.18"/>
    </reaction>
</comment>
<keyword evidence="7" id="KW-0511">Multifunctional enzyme</keyword>
<sequence length="438" mass="48992">MQSPRSILSMKRPKTPLSPPPSTPPTPQQRQSFTRLLKPISKKRRNILQNPQPLPAAAGDAAIKWKPLNINKSELYLPLTFPTGQTFRWRQTGASQYTGPVGPHLVSLKQLEDNGVGYYCHFTDSEDMARIDLFDFLNMGISLNEMWSEFKASDERFAELALYLEGARVLRQDPLECLIQFICSSNNNIQRITKMVDFISSKGEFLGNVGGYDFFEFPTLERLALVSEAELREAGFGYRAKYIVGTVAALQSKPGGGVEWLATLRKLDLQEAIDGLCSLPGVGPKVAACIALFSLDQHHAIPVDTHVWQIATRYLIPELAGTRLTPKICNRVADAFVSKYGKYAGWAQTLLFISELPSQKALLPSSFWNTEERSSAKPQMKIQAIQDIKENPGSKRKTTVPNAFNLLSDHLQVYSSNNDDIHDSCHSIYHIFSNQASR</sequence>
<evidence type="ECO:0000256" key="10">
    <source>
        <dbReference type="SAM" id="MobiDB-lite"/>
    </source>
</evidence>
<evidence type="ECO:0000256" key="8">
    <source>
        <dbReference type="ARBA" id="ARBA00023295"/>
    </source>
</evidence>
<dbReference type="SMART" id="SM00478">
    <property type="entry name" value="ENDO3c"/>
    <property type="match status" value="1"/>
</dbReference>
<dbReference type="InterPro" id="IPR012904">
    <property type="entry name" value="OGG_N"/>
</dbReference>
<evidence type="ECO:0000256" key="6">
    <source>
        <dbReference type="ARBA" id="ARBA00023239"/>
    </source>
</evidence>
<proteinExistence type="inferred from homology"/>
<dbReference type="Gene3D" id="1.10.1670.10">
    <property type="entry name" value="Helix-hairpin-Helix base-excision DNA repair enzymes (C-terminal)"/>
    <property type="match status" value="1"/>
</dbReference>
<feature type="region of interest" description="Disordered" evidence="10">
    <location>
        <begin position="1"/>
        <end position="32"/>
    </location>
</feature>
<dbReference type="CDD" id="cd00056">
    <property type="entry name" value="ENDO3c"/>
    <property type="match status" value="1"/>
</dbReference>
<feature type="domain" description="HhH-GPD" evidence="11">
    <location>
        <begin position="183"/>
        <end position="356"/>
    </location>
</feature>
<evidence type="ECO:0000259" key="11">
    <source>
        <dbReference type="SMART" id="SM00478"/>
    </source>
</evidence>
<dbReference type="EC" id="4.2.99.18" evidence="2"/>
<dbReference type="PANTHER" id="PTHR10242">
    <property type="entry name" value="8-OXOGUANINE DNA GLYCOSYLASE"/>
    <property type="match status" value="1"/>
</dbReference>
<protein>
    <recommendedName>
        <fullName evidence="2">DNA-(apurinic or apyrimidinic site) lyase</fullName>
        <ecNumber evidence="2">4.2.99.18</ecNumber>
    </recommendedName>
</protein>
<evidence type="ECO:0000256" key="7">
    <source>
        <dbReference type="ARBA" id="ARBA00023268"/>
    </source>
</evidence>
<evidence type="ECO:0000313" key="12">
    <source>
        <dbReference type="EMBL" id="KAK6132283.1"/>
    </source>
</evidence>
<keyword evidence="6" id="KW-0456">Lyase</keyword>
<evidence type="ECO:0000256" key="5">
    <source>
        <dbReference type="ARBA" id="ARBA00023204"/>
    </source>
</evidence>
<dbReference type="Gene3D" id="1.10.340.30">
    <property type="entry name" value="Hypothetical protein, domain 2"/>
    <property type="match status" value="1"/>
</dbReference>
<dbReference type="InterPro" id="IPR052054">
    <property type="entry name" value="Oxidative_DNA_repair_enzyme"/>
</dbReference>
<name>A0ABR0VBA6_REHGL</name>
<evidence type="ECO:0000313" key="13">
    <source>
        <dbReference type="Proteomes" id="UP001318860"/>
    </source>
</evidence>
<keyword evidence="3" id="KW-0227">DNA damage</keyword>